<proteinExistence type="predicted"/>
<protein>
    <submittedName>
        <fullName evidence="2">Uncharacterized protein</fullName>
    </submittedName>
</protein>
<evidence type="ECO:0000313" key="3">
    <source>
        <dbReference type="Proteomes" id="UP000656042"/>
    </source>
</evidence>
<name>A0A8J3FNT5_9ACTN</name>
<reference evidence="2" key="2">
    <citation type="submission" date="2020-09" db="EMBL/GenBank/DDBJ databases">
        <authorList>
            <person name="Sun Q."/>
            <person name="Zhou Y."/>
        </authorList>
    </citation>
    <scope>NUCLEOTIDE SEQUENCE</scope>
    <source>
        <strain evidence="2">CGMCC 4.7299</strain>
    </source>
</reference>
<evidence type="ECO:0000313" key="2">
    <source>
        <dbReference type="EMBL" id="GGK95958.1"/>
    </source>
</evidence>
<keyword evidence="1" id="KW-0812">Transmembrane</keyword>
<sequence>MDDGMNDLKRLALLDPARGREPSATERARSEAFIERTIVGGVQAAPAHPARRRWLIAGAVAAVATGVVGAIAVPILIPGAAERAVASWTAMPTARTGDQVLPQATRCGESDVGGATKPTAADVLLAEQRGEATLLIMRKGETIVECLSADGDQFASMGLADGSATPALPPGVPADLQTMSSVGDGDDTWSNIVGLAGPQVTGVEVRLNSGAVLQASVKSGWWAAWWPGPEGGEVDALTVTVHTDGKATSYRPSDMA</sequence>
<comment type="caution">
    <text evidence="2">The sequence shown here is derived from an EMBL/GenBank/DDBJ whole genome shotgun (WGS) entry which is preliminary data.</text>
</comment>
<dbReference type="Proteomes" id="UP000656042">
    <property type="component" value="Unassembled WGS sequence"/>
</dbReference>
<keyword evidence="1" id="KW-1133">Transmembrane helix</keyword>
<evidence type="ECO:0000256" key="1">
    <source>
        <dbReference type="SAM" id="Phobius"/>
    </source>
</evidence>
<reference evidence="2" key="1">
    <citation type="journal article" date="2014" name="Int. J. Syst. Evol. Microbiol.">
        <title>Complete genome sequence of Corynebacterium casei LMG S-19264T (=DSM 44701T), isolated from a smear-ripened cheese.</title>
        <authorList>
            <consortium name="US DOE Joint Genome Institute (JGI-PGF)"/>
            <person name="Walter F."/>
            <person name="Albersmeier A."/>
            <person name="Kalinowski J."/>
            <person name="Ruckert C."/>
        </authorList>
    </citation>
    <scope>NUCLEOTIDE SEQUENCE</scope>
    <source>
        <strain evidence="2">CGMCC 4.7299</strain>
    </source>
</reference>
<keyword evidence="1" id="KW-0472">Membrane</keyword>
<gene>
    <name evidence="2" type="ORF">GCM10012284_32660</name>
</gene>
<dbReference type="AlphaFoldDB" id="A0A8J3FNT5"/>
<feature type="transmembrane region" description="Helical" evidence="1">
    <location>
        <begin position="54"/>
        <end position="77"/>
    </location>
</feature>
<dbReference type="EMBL" id="BMMX01000013">
    <property type="protein sequence ID" value="GGK95958.1"/>
    <property type="molecule type" value="Genomic_DNA"/>
</dbReference>
<keyword evidence="3" id="KW-1185">Reference proteome</keyword>
<accession>A0A8J3FNT5</accession>
<dbReference type="RefSeq" id="WP_189080058.1">
    <property type="nucleotide sequence ID" value="NZ_BMMX01000013.1"/>
</dbReference>
<organism evidence="2 3">
    <name type="scientific">Mangrovihabitans endophyticus</name>
    <dbReference type="NCBI Taxonomy" id="1751298"/>
    <lineage>
        <taxon>Bacteria</taxon>
        <taxon>Bacillati</taxon>
        <taxon>Actinomycetota</taxon>
        <taxon>Actinomycetes</taxon>
        <taxon>Micromonosporales</taxon>
        <taxon>Micromonosporaceae</taxon>
        <taxon>Mangrovihabitans</taxon>
    </lineage>
</organism>